<protein>
    <submittedName>
        <fullName evidence="1">Uncharacterized protein</fullName>
    </submittedName>
</protein>
<keyword evidence="2" id="KW-1185">Reference proteome</keyword>
<dbReference type="EMBL" id="MU863629">
    <property type="protein sequence ID" value="KAK4103044.1"/>
    <property type="molecule type" value="Genomic_DNA"/>
</dbReference>
<dbReference type="Proteomes" id="UP001305647">
    <property type="component" value="Unassembled WGS sequence"/>
</dbReference>
<accession>A0AAN6Q3R4</accession>
<name>A0AAN6Q3R4_9PEZI</name>
<sequence length="55" mass="6337">MCDFTKNYYIYTTCLDPGAHFFRTSIDGSPKRSCPRSPHERYIMLQGQCPLCPCS</sequence>
<evidence type="ECO:0000313" key="2">
    <source>
        <dbReference type="Proteomes" id="UP001305647"/>
    </source>
</evidence>
<organism evidence="1 2">
    <name type="scientific">Parathielavia hyrcaniae</name>
    <dbReference type="NCBI Taxonomy" id="113614"/>
    <lineage>
        <taxon>Eukaryota</taxon>
        <taxon>Fungi</taxon>
        <taxon>Dikarya</taxon>
        <taxon>Ascomycota</taxon>
        <taxon>Pezizomycotina</taxon>
        <taxon>Sordariomycetes</taxon>
        <taxon>Sordariomycetidae</taxon>
        <taxon>Sordariales</taxon>
        <taxon>Chaetomiaceae</taxon>
        <taxon>Parathielavia</taxon>
    </lineage>
</organism>
<evidence type="ECO:0000313" key="1">
    <source>
        <dbReference type="EMBL" id="KAK4103044.1"/>
    </source>
</evidence>
<reference evidence="1" key="2">
    <citation type="submission" date="2023-05" db="EMBL/GenBank/DDBJ databases">
        <authorList>
            <consortium name="Lawrence Berkeley National Laboratory"/>
            <person name="Steindorff A."/>
            <person name="Hensen N."/>
            <person name="Bonometti L."/>
            <person name="Westerberg I."/>
            <person name="Brannstrom I.O."/>
            <person name="Guillou S."/>
            <person name="Cros-Aarteil S."/>
            <person name="Calhoun S."/>
            <person name="Haridas S."/>
            <person name="Kuo A."/>
            <person name="Mondo S."/>
            <person name="Pangilinan J."/>
            <person name="Riley R."/>
            <person name="Labutti K."/>
            <person name="Andreopoulos B."/>
            <person name="Lipzen A."/>
            <person name="Chen C."/>
            <person name="Yanf M."/>
            <person name="Daum C."/>
            <person name="Ng V."/>
            <person name="Clum A."/>
            <person name="Ohm R."/>
            <person name="Martin F."/>
            <person name="Silar P."/>
            <person name="Natvig D."/>
            <person name="Lalanne C."/>
            <person name="Gautier V."/>
            <person name="Ament-Velasquez S.L."/>
            <person name="Kruys A."/>
            <person name="Hutchinson M.I."/>
            <person name="Powell A.J."/>
            <person name="Barry K."/>
            <person name="Miller A.N."/>
            <person name="Grigoriev I.V."/>
            <person name="Debuchy R."/>
            <person name="Gladieux P."/>
            <person name="Thoren M.H."/>
            <person name="Johannesson H."/>
        </authorList>
    </citation>
    <scope>NUCLEOTIDE SEQUENCE</scope>
    <source>
        <strain evidence="1">CBS 757.83</strain>
    </source>
</reference>
<reference evidence="1" key="1">
    <citation type="journal article" date="2023" name="Mol. Phylogenet. Evol.">
        <title>Genome-scale phylogeny and comparative genomics of the fungal order Sordariales.</title>
        <authorList>
            <person name="Hensen N."/>
            <person name="Bonometti L."/>
            <person name="Westerberg I."/>
            <person name="Brannstrom I.O."/>
            <person name="Guillou S."/>
            <person name="Cros-Aarteil S."/>
            <person name="Calhoun S."/>
            <person name="Haridas S."/>
            <person name="Kuo A."/>
            <person name="Mondo S."/>
            <person name="Pangilinan J."/>
            <person name="Riley R."/>
            <person name="LaButti K."/>
            <person name="Andreopoulos B."/>
            <person name="Lipzen A."/>
            <person name="Chen C."/>
            <person name="Yan M."/>
            <person name="Daum C."/>
            <person name="Ng V."/>
            <person name="Clum A."/>
            <person name="Steindorff A."/>
            <person name="Ohm R.A."/>
            <person name="Martin F."/>
            <person name="Silar P."/>
            <person name="Natvig D.O."/>
            <person name="Lalanne C."/>
            <person name="Gautier V."/>
            <person name="Ament-Velasquez S.L."/>
            <person name="Kruys A."/>
            <person name="Hutchinson M.I."/>
            <person name="Powell A.J."/>
            <person name="Barry K."/>
            <person name="Miller A.N."/>
            <person name="Grigoriev I.V."/>
            <person name="Debuchy R."/>
            <person name="Gladieux P."/>
            <person name="Hiltunen Thoren M."/>
            <person name="Johannesson H."/>
        </authorList>
    </citation>
    <scope>NUCLEOTIDE SEQUENCE</scope>
    <source>
        <strain evidence="1">CBS 757.83</strain>
    </source>
</reference>
<gene>
    <name evidence="1" type="ORF">N658DRAFT_422324</name>
</gene>
<proteinExistence type="predicted"/>
<comment type="caution">
    <text evidence="1">The sequence shown here is derived from an EMBL/GenBank/DDBJ whole genome shotgun (WGS) entry which is preliminary data.</text>
</comment>
<dbReference type="AlphaFoldDB" id="A0AAN6Q3R4"/>